<sequence length="109" mass="13037">MDQLTICSCESFDLPKKGDLRMRMEPEFGIEILEKFNLSGKPIRTFIAGYHIFIQYKDDRDNYRIIIVCQKNFLIIAISLFTETVYVMDHRLIEYIAFIWNYDIKKKSI</sequence>
<dbReference type="EMBL" id="LC534415">
    <property type="protein sequence ID" value="BCB67468.1"/>
    <property type="molecule type" value="Genomic_DNA"/>
</dbReference>
<reference evidence="1" key="1">
    <citation type="journal article" date="2021" name="Microbiol. Resour. Announc.">
        <title>Genome Sequence of Lymphocystis Disease Virus 2 LCDV-JP_Oita_2018, Isolated from a Diseased Japanese Flounder (Paralichthys olivaceus) in Japan.</title>
        <authorList>
            <person name="Kawato S."/>
            <person name="Nozaki R."/>
            <person name="Hirono I."/>
            <person name="Kondo H."/>
        </authorList>
    </citation>
    <scope>NUCLEOTIDE SEQUENCE</scope>
    <source>
        <strain evidence="1">LCDV-JP_Oita_2018</strain>
    </source>
</reference>
<evidence type="ECO:0000313" key="1">
    <source>
        <dbReference type="EMBL" id="BCB67468.1"/>
    </source>
</evidence>
<organism evidence="1">
    <name type="scientific">Lymphocystis disease virus 2</name>
    <dbReference type="NCBI Taxonomy" id="159183"/>
    <lineage>
        <taxon>Viruses</taxon>
        <taxon>Varidnaviria</taxon>
        <taxon>Bamfordvirae</taxon>
        <taxon>Nucleocytoviricota</taxon>
        <taxon>Megaviricetes</taxon>
        <taxon>Pimascovirales</taxon>
        <taxon>Pimascovirales incertae sedis</taxon>
        <taxon>Iridoviridae</taxon>
        <taxon>Alphairidovirinae</taxon>
        <taxon>Lymphocystivirus</taxon>
        <taxon>Lymphocystivirus paralichthys1</taxon>
    </lineage>
</organism>
<protein>
    <submittedName>
        <fullName evidence="1">Uncharacterized protein</fullName>
    </submittedName>
</protein>
<proteinExistence type="predicted"/>
<accession>A0A6F8X047</accession>
<name>A0A6F8X047_9VIRU</name>
<dbReference type="Proteomes" id="UP000501113">
    <property type="component" value="Segment"/>
</dbReference>